<dbReference type="GeneID" id="81430497"/>
<dbReference type="EMBL" id="JAPQKN010000007">
    <property type="protein sequence ID" value="KAJ5152719.1"/>
    <property type="molecule type" value="Genomic_DNA"/>
</dbReference>
<organism evidence="1 2">
    <name type="scientific">Penicillium canariense</name>
    <dbReference type="NCBI Taxonomy" id="189055"/>
    <lineage>
        <taxon>Eukaryota</taxon>
        <taxon>Fungi</taxon>
        <taxon>Dikarya</taxon>
        <taxon>Ascomycota</taxon>
        <taxon>Pezizomycotina</taxon>
        <taxon>Eurotiomycetes</taxon>
        <taxon>Eurotiomycetidae</taxon>
        <taxon>Eurotiales</taxon>
        <taxon>Aspergillaceae</taxon>
        <taxon>Penicillium</taxon>
    </lineage>
</organism>
<evidence type="ECO:0000313" key="1">
    <source>
        <dbReference type="EMBL" id="KAJ5152719.1"/>
    </source>
</evidence>
<dbReference type="Proteomes" id="UP001149163">
    <property type="component" value="Unassembled WGS sequence"/>
</dbReference>
<reference evidence="1" key="2">
    <citation type="journal article" date="2023" name="IMA Fungus">
        <title>Comparative genomic study of the Penicillium genus elucidates a diverse pangenome and 15 lateral gene transfer events.</title>
        <authorList>
            <person name="Petersen C."/>
            <person name="Sorensen T."/>
            <person name="Nielsen M.R."/>
            <person name="Sondergaard T.E."/>
            <person name="Sorensen J.L."/>
            <person name="Fitzpatrick D.A."/>
            <person name="Frisvad J.C."/>
            <person name="Nielsen K.L."/>
        </authorList>
    </citation>
    <scope>NUCLEOTIDE SEQUENCE</scope>
    <source>
        <strain evidence="1">IBT 26290</strain>
    </source>
</reference>
<accession>A0A9W9HPX4</accession>
<evidence type="ECO:0000313" key="2">
    <source>
        <dbReference type="Proteomes" id="UP001149163"/>
    </source>
</evidence>
<protein>
    <submittedName>
        <fullName evidence="1">Short-chain dehydrogenase/reductase family protein</fullName>
    </submittedName>
</protein>
<dbReference type="AlphaFoldDB" id="A0A9W9HPX4"/>
<reference evidence="1" key="1">
    <citation type="submission" date="2022-11" db="EMBL/GenBank/DDBJ databases">
        <authorList>
            <person name="Petersen C."/>
        </authorList>
    </citation>
    <scope>NUCLEOTIDE SEQUENCE</scope>
    <source>
        <strain evidence="1">IBT 26290</strain>
    </source>
</reference>
<comment type="caution">
    <text evidence="1">The sequence shown here is derived from an EMBL/GenBank/DDBJ whole genome shotgun (WGS) entry which is preliminary data.</text>
</comment>
<proteinExistence type="predicted"/>
<dbReference type="RefSeq" id="XP_056539027.1">
    <property type="nucleotide sequence ID" value="XM_056691321.1"/>
</dbReference>
<gene>
    <name evidence="1" type="ORF">N7482_009197</name>
</gene>
<sequence length="110" mass="12106">MPEKDSAPIPSARHRSSTSLHLFDRLCHSSNIGLARRQQGDAIPPRVHFPTGRIGEAHAVVFLGSDESSFVKRHGFRGGWRSHKGVCDNCGPRDRGAQKPGWSIDRGIIL</sequence>
<keyword evidence="2" id="KW-1185">Reference proteome</keyword>
<name>A0A9W9HPX4_9EURO</name>